<dbReference type="GO" id="GO:0009834">
    <property type="term" value="P:plant-type secondary cell wall biogenesis"/>
    <property type="evidence" value="ECO:0007669"/>
    <property type="project" value="InterPro"/>
</dbReference>
<organism evidence="3 4">
    <name type="scientific">Genlisea aurea</name>
    <dbReference type="NCBI Taxonomy" id="192259"/>
    <lineage>
        <taxon>Eukaryota</taxon>
        <taxon>Viridiplantae</taxon>
        <taxon>Streptophyta</taxon>
        <taxon>Embryophyta</taxon>
        <taxon>Tracheophyta</taxon>
        <taxon>Spermatophyta</taxon>
        <taxon>Magnoliopsida</taxon>
        <taxon>eudicotyledons</taxon>
        <taxon>Gunneridae</taxon>
        <taxon>Pentapetalae</taxon>
        <taxon>asterids</taxon>
        <taxon>lamiids</taxon>
        <taxon>Lamiales</taxon>
        <taxon>Lentibulariaceae</taxon>
        <taxon>Genlisea</taxon>
    </lineage>
</organism>
<comment type="caution">
    <text evidence="3">The sequence shown here is derived from an EMBL/GenBank/DDBJ whole genome shotgun (WGS) entry which is preliminary data.</text>
</comment>
<evidence type="ECO:0000256" key="1">
    <source>
        <dbReference type="SAM" id="MobiDB-lite"/>
    </source>
</evidence>
<dbReference type="AlphaFoldDB" id="S8DF16"/>
<dbReference type="PANTHER" id="PTHR35697:SF1">
    <property type="entry name" value="PROTEIN TRACHEARY ELEMENT DIFFERENTIATION-RELATED 7"/>
    <property type="match status" value="1"/>
</dbReference>
<dbReference type="Proteomes" id="UP000015453">
    <property type="component" value="Unassembled WGS sequence"/>
</dbReference>
<keyword evidence="2" id="KW-0472">Membrane</keyword>
<keyword evidence="4" id="KW-1185">Reference proteome</keyword>
<gene>
    <name evidence="3" type="ORF">M569_16847</name>
</gene>
<evidence type="ECO:0000256" key="2">
    <source>
        <dbReference type="SAM" id="Phobius"/>
    </source>
</evidence>
<keyword evidence="2" id="KW-0812">Transmembrane</keyword>
<evidence type="ECO:0000313" key="3">
    <source>
        <dbReference type="EMBL" id="EPS57972.1"/>
    </source>
</evidence>
<feature type="transmembrane region" description="Helical" evidence="2">
    <location>
        <begin position="104"/>
        <end position="129"/>
    </location>
</feature>
<feature type="region of interest" description="Disordered" evidence="1">
    <location>
        <begin position="170"/>
        <end position="191"/>
    </location>
</feature>
<protein>
    <submittedName>
        <fullName evidence="3">Uncharacterized protein</fullName>
    </submittedName>
</protein>
<dbReference type="OrthoDB" id="1748642at2759"/>
<dbReference type="InterPro" id="IPR044950">
    <property type="entry name" value="TED6/7"/>
</dbReference>
<dbReference type="EMBL" id="AUSU01009667">
    <property type="protein sequence ID" value="EPS57972.1"/>
    <property type="molecule type" value="Genomic_DNA"/>
</dbReference>
<evidence type="ECO:0000313" key="4">
    <source>
        <dbReference type="Proteomes" id="UP000015453"/>
    </source>
</evidence>
<dbReference type="PANTHER" id="PTHR35697">
    <property type="entry name" value="OS08G0108300 PROTEIN"/>
    <property type="match status" value="1"/>
</dbReference>
<feature type="compositionally biased region" description="Basic and acidic residues" evidence="1">
    <location>
        <begin position="181"/>
        <end position="191"/>
    </location>
</feature>
<keyword evidence="2" id="KW-1133">Transmembrane helix</keyword>
<name>S8DF16_9LAMI</name>
<proteinExistence type="predicted"/>
<sequence length="191" mass="19954">MPSLKFAYPYYSPPPLPFPLPCIPPVCICPLPPQVATLPPPSYTPPTAPPQPPAYVWSPPSPDFPVGSPAYPPPSSYYPYSPEISPSPLSAAPHGAVADNDTTVIAVAVSLGGAFFLAVLAIGLCCCLAKMKKKPVLIPALAPVPAPVPAESTRCEPLEIEEKEEGFAAATTSYSPVAAGGRREIREPPPC</sequence>
<accession>S8DF16</accession>
<reference evidence="3 4" key="1">
    <citation type="journal article" date="2013" name="BMC Genomics">
        <title>The miniature genome of a carnivorous plant Genlisea aurea contains a low number of genes and short non-coding sequences.</title>
        <authorList>
            <person name="Leushkin E.V."/>
            <person name="Sutormin R.A."/>
            <person name="Nabieva E.R."/>
            <person name="Penin A.A."/>
            <person name="Kondrashov A.S."/>
            <person name="Logacheva M.D."/>
        </authorList>
    </citation>
    <scope>NUCLEOTIDE SEQUENCE [LARGE SCALE GENOMIC DNA]</scope>
</reference>